<dbReference type="Gene3D" id="3.90.550.10">
    <property type="entry name" value="Spore Coat Polysaccharide Biosynthesis Protein SpsA, Chain A"/>
    <property type="match status" value="1"/>
</dbReference>
<name>E3MD22_CAERE</name>
<dbReference type="UniPathway" id="UPA00378"/>
<keyword evidence="20" id="KW-1185">Reference proteome</keyword>
<keyword evidence="6 17" id="KW-0808">Transferase</keyword>
<keyword evidence="15" id="KW-0325">Glycoprotein</keyword>
<dbReference type="SMART" id="SM00458">
    <property type="entry name" value="RICIN"/>
    <property type="match status" value="1"/>
</dbReference>
<dbReference type="SUPFAM" id="SSF50370">
    <property type="entry name" value="Ricin B-like lectins"/>
    <property type="match status" value="1"/>
</dbReference>
<comment type="subcellular location">
    <subcellularLocation>
        <location evidence="2 17">Golgi apparatus membrane</location>
        <topology evidence="2 17">Single-pass type II membrane protein</topology>
    </subcellularLocation>
</comment>
<reference evidence="19" key="1">
    <citation type="submission" date="2007-07" db="EMBL/GenBank/DDBJ databases">
        <title>PCAP assembly of the Caenorhabditis remanei genome.</title>
        <authorList>
            <consortium name="The Caenorhabditis remanei Sequencing Consortium"/>
            <person name="Wilson R.K."/>
        </authorList>
    </citation>
    <scope>NUCLEOTIDE SEQUENCE [LARGE SCALE GENOMIC DNA]</scope>
    <source>
        <strain evidence="19">PB4641</strain>
    </source>
</reference>
<dbReference type="GO" id="GO:0004653">
    <property type="term" value="F:polypeptide N-acetylgalactosaminyltransferase activity"/>
    <property type="evidence" value="ECO:0007669"/>
    <property type="project" value="UniProtKB-ARBA"/>
</dbReference>
<dbReference type="PANTHER" id="PTHR11675:SF118">
    <property type="entry name" value="POLYPEPTIDE N-ACETYLGALACTOSAMINYLTRANSFERASE 3"/>
    <property type="match status" value="1"/>
</dbReference>
<evidence type="ECO:0000256" key="6">
    <source>
        <dbReference type="ARBA" id="ARBA00022679"/>
    </source>
</evidence>
<dbReference type="Proteomes" id="UP000008281">
    <property type="component" value="Unassembled WGS sequence"/>
</dbReference>
<protein>
    <recommendedName>
        <fullName evidence="17">Polypeptide N-acetylgalactosaminyltransferase</fullName>
        <ecNumber evidence="17">2.4.1.-</ecNumber>
    </recommendedName>
    <alternativeName>
        <fullName evidence="17">Protein-UDP acetylgalactosaminyltransferase</fullName>
    </alternativeName>
</protein>
<dbReference type="OrthoDB" id="5988548at2759"/>
<keyword evidence="13 17" id="KW-0472">Membrane</keyword>
<keyword evidence="7 17" id="KW-0812">Transmembrane</keyword>
<keyword evidence="16 17" id="KW-0464">Manganese</keyword>
<dbReference type="GO" id="GO:0030246">
    <property type="term" value="F:carbohydrate binding"/>
    <property type="evidence" value="ECO:0007669"/>
    <property type="project" value="UniProtKB-KW"/>
</dbReference>
<evidence type="ECO:0000313" key="19">
    <source>
        <dbReference type="EMBL" id="EFO98653.1"/>
    </source>
</evidence>
<dbReference type="PROSITE" id="PS50231">
    <property type="entry name" value="RICIN_B_LECTIN"/>
    <property type="match status" value="1"/>
</dbReference>
<evidence type="ECO:0000256" key="13">
    <source>
        <dbReference type="ARBA" id="ARBA00023136"/>
    </source>
</evidence>
<dbReference type="GO" id="GO:0000139">
    <property type="term" value="C:Golgi membrane"/>
    <property type="evidence" value="ECO:0007669"/>
    <property type="project" value="UniProtKB-SubCell"/>
</dbReference>
<dbReference type="FunFam" id="2.80.10.50:FF:000116">
    <property type="entry name" value="Polypeptide N-acetylgalactosaminyltransferase"/>
    <property type="match status" value="1"/>
</dbReference>
<dbReference type="STRING" id="31234.E3MD22"/>
<dbReference type="CDD" id="cd02510">
    <property type="entry name" value="pp-GalNAc-T"/>
    <property type="match status" value="1"/>
</dbReference>
<dbReference type="OMA" id="TDEHLCL"/>
<keyword evidence="12 17" id="KW-0333">Golgi apparatus</keyword>
<dbReference type="Pfam" id="PF00652">
    <property type="entry name" value="Ricin_B_lectin"/>
    <property type="match status" value="1"/>
</dbReference>
<evidence type="ECO:0000256" key="15">
    <source>
        <dbReference type="ARBA" id="ARBA00023180"/>
    </source>
</evidence>
<keyword evidence="9 17" id="KW-0430">Lectin</keyword>
<dbReference type="InterPro" id="IPR045885">
    <property type="entry name" value="GalNAc-T"/>
</dbReference>
<evidence type="ECO:0000259" key="18">
    <source>
        <dbReference type="SMART" id="SM00458"/>
    </source>
</evidence>
<evidence type="ECO:0000256" key="7">
    <source>
        <dbReference type="ARBA" id="ARBA00022692"/>
    </source>
</evidence>
<evidence type="ECO:0000256" key="8">
    <source>
        <dbReference type="ARBA" id="ARBA00022723"/>
    </source>
</evidence>
<dbReference type="InterPro" id="IPR029044">
    <property type="entry name" value="Nucleotide-diphossugar_trans"/>
</dbReference>
<feature type="domain" description="Ricin B lectin" evidence="18">
    <location>
        <begin position="527"/>
        <end position="684"/>
    </location>
</feature>
<dbReference type="eggNOG" id="KOG3736">
    <property type="taxonomic scope" value="Eukaryota"/>
</dbReference>
<dbReference type="InParanoid" id="E3MD22"/>
<gene>
    <name evidence="19" type="primary">Cre-gly-6</name>
    <name evidence="19" type="ORF">CRE_20271</name>
</gene>
<evidence type="ECO:0000256" key="9">
    <source>
        <dbReference type="ARBA" id="ARBA00022734"/>
    </source>
</evidence>
<comment type="pathway">
    <text evidence="3 17">Protein modification; protein glycosylation.</text>
</comment>
<keyword evidence="5 17" id="KW-0328">Glycosyltransferase</keyword>
<evidence type="ECO:0000256" key="1">
    <source>
        <dbReference type="ARBA" id="ARBA00001936"/>
    </source>
</evidence>
<dbReference type="SUPFAM" id="SSF53448">
    <property type="entry name" value="Nucleotide-diphospho-sugar transferases"/>
    <property type="match status" value="1"/>
</dbReference>
<dbReference type="PANTHER" id="PTHR11675">
    <property type="entry name" value="N-ACETYLGALACTOSAMINYLTRANSFERASE"/>
    <property type="match status" value="1"/>
</dbReference>
<dbReference type="InterPro" id="IPR001173">
    <property type="entry name" value="Glyco_trans_2-like"/>
</dbReference>
<keyword evidence="11 17" id="KW-1133">Transmembrane helix</keyword>
<dbReference type="EC" id="2.4.1.-" evidence="17"/>
<dbReference type="GO" id="GO:0006493">
    <property type="term" value="P:protein O-linked glycosylation"/>
    <property type="evidence" value="ECO:0007669"/>
    <property type="project" value="TreeGrafter"/>
</dbReference>
<dbReference type="EMBL" id="DS268435">
    <property type="protein sequence ID" value="EFO98653.1"/>
    <property type="molecule type" value="Genomic_DNA"/>
</dbReference>
<keyword evidence="14 17" id="KW-1015">Disulfide bond</keyword>
<comment type="cofactor">
    <cofactor evidence="1 17">
        <name>Mn(2+)</name>
        <dbReference type="ChEBI" id="CHEBI:29035"/>
    </cofactor>
</comment>
<evidence type="ECO:0000256" key="10">
    <source>
        <dbReference type="ARBA" id="ARBA00022968"/>
    </source>
</evidence>
<dbReference type="AlphaFoldDB" id="E3MD22"/>
<keyword evidence="10" id="KW-0735">Signal-anchor</keyword>
<dbReference type="GO" id="GO:0046872">
    <property type="term" value="F:metal ion binding"/>
    <property type="evidence" value="ECO:0007669"/>
    <property type="project" value="UniProtKB-KW"/>
</dbReference>
<evidence type="ECO:0000256" key="11">
    <source>
        <dbReference type="ARBA" id="ARBA00022989"/>
    </source>
</evidence>
<evidence type="ECO:0000256" key="12">
    <source>
        <dbReference type="ARBA" id="ARBA00023034"/>
    </source>
</evidence>
<evidence type="ECO:0000256" key="14">
    <source>
        <dbReference type="ARBA" id="ARBA00023157"/>
    </source>
</evidence>
<dbReference type="InterPro" id="IPR000772">
    <property type="entry name" value="Ricin_B_lectin"/>
</dbReference>
<dbReference type="InterPro" id="IPR035992">
    <property type="entry name" value="Ricin_B-like_lectins"/>
</dbReference>
<dbReference type="FunCoup" id="E3MD22">
    <property type="interactions" value="88"/>
</dbReference>
<evidence type="ECO:0000256" key="17">
    <source>
        <dbReference type="RuleBase" id="RU361242"/>
    </source>
</evidence>
<feature type="transmembrane region" description="Helical" evidence="17">
    <location>
        <begin position="15"/>
        <end position="39"/>
    </location>
</feature>
<dbReference type="Pfam" id="PF00535">
    <property type="entry name" value="Glycos_transf_2"/>
    <property type="match status" value="1"/>
</dbReference>
<accession>E3MD22</accession>
<evidence type="ECO:0000256" key="3">
    <source>
        <dbReference type="ARBA" id="ARBA00004922"/>
    </source>
</evidence>
<evidence type="ECO:0000256" key="16">
    <source>
        <dbReference type="ARBA" id="ARBA00023211"/>
    </source>
</evidence>
<dbReference type="FunFam" id="3.90.550.10:FF:000021">
    <property type="entry name" value="Polypeptide N-acetylgalactosaminyltransferase"/>
    <property type="match status" value="1"/>
</dbReference>
<keyword evidence="8" id="KW-0479">Metal-binding</keyword>
<evidence type="ECO:0000313" key="20">
    <source>
        <dbReference type="Proteomes" id="UP000008281"/>
    </source>
</evidence>
<evidence type="ECO:0000256" key="2">
    <source>
        <dbReference type="ARBA" id="ARBA00004323"/>
    </source>
</evidence>
<evidence type="ECO:0000256" key="5">
    <source>
        <dbReference type="ARBA" id="ARBA00022676"/>
    </source>
</evidence>
<evidence type="ECO:0000256" key="4">
    <source>
        <dbReference type="ARBA" id="ARBA00005680"/>
    </source>
</evidence>
<dbReference type="HOGENOM" id="CLU_013477_0_1_1"/>
<proteinExistence type="inferred from homology"/>
<comment type="similarity">
    <text evidence="4 17">Belongs to the glycosyltransferase 2 family. GalNAc-T subfamily.</text>
</comment>
<dbReference type="Gene3D" id="2.80.10.50">
    <property type="match status" value="1"/>
</dbReference>
<sequence length="693" mass="79973">MIASLLRSRRRSKRVVAYAVFLFGFVAIWGSFSLALVFLGDVYFGDEPILAQKASKQVTKSNYHVVVGHYNGNLPEDKKRNLTSEELNANLYSPREEWGEGGSGVTHLTPEQQKLADSTFAVNQFNLFVSDGISVRRSLPEIRKPSCRNITYPEDLPTTSVIIVYHNEAYSTLLRTVWSVIDRSPKHLLREILLVDDFSDRDFLRYPKLDESLKPLPTDIKIIRSNQRVGLIRARMMGAQEAQGDVLTFLDSHCECTKGWLEPLLTRIKLNRKAVPCPVIDIINDNTFQYQKGIEMFRGGFNWNLQFRWYGMPTEMAKQHLLDPTGPIESPTMAGGLFSIDRNYFEELGEYDPGMDIWGGENLEMSFRIWQCGGRVEILPCSHVGHVFRKSSPHDFPGKSSGKVLNANLLRVAEVWMDEWKYYFYKIAPVAFRMRESIDVSERVELRKKLNCKSFKWYLQNIFKDHFLPTPLDRFGRVSVICLMTWSPCLHVQMTSSTNSSVCLAWTLRSSGIKTPSTVDCLDIFHKTQVHFLSSFQMSNSNYCTSFRPGDTGPKNHRLLGSPCTMGFDLWQLWLYTGDHRIRTDEHLCLSVVQLLHTSSDWKIQLKECAGFDTEYWDFKPKVFCLISIRSLLFFELQIGRFKNRKTGLCLTSPDIFDPSKDEFNPPIIQKCRNSDERQKWTITEMSWLPEHR</sequence>
<organism evidence="20">
    <name type="scientific">Caenorhabditis remanei</name>
    <name type="common">Caenorhabditis vulgaris</name>
    <dbReference type="NCBI Taxonomy" id="31234"/>
    <lineage>
        <taxon>Eukaryota</taxon>
        <taxon>Metazoa</taxon>
        <taxon>Ecdysozoa</taxon>
        <taxon>Nematoda</taxon>
        <taxon>Chromadorea</taxon>
        <taxon>Rhabditida</taxon>
        <taxon>Rhabditina</taxon>
        <taxon>Rhabditomorpha</taxon>
        <taxon>Rhabditoidea</taxon>
        <taxon>Rhabditidae</taxon>
        <taxon>Peloderinae</taxon>
        <taxon>Caenorhabditis</taxon>
    </lineage>
</organism>